<reference evidence="1 2" key="1">
    <citation type="journal article" date="2021" name="Hortic Res">
        <title>The domestication of Cucurbita argyrosperma as revealed by the genome of its wild relative.</title>
        <authorList>
            <person name="Barrera-Redondo J."/>
            <person name="Sanchez-de la Vega G."/>
            <person name="Aguirre-Liguori J.A."/>
            <person name="Castellanos-Morales G."/>
            <person name="Gutierrez-Guerrero Y.T."/>
            <person name="Aguirre-Dugua X."/>
            <person name="Aguirre-Planter E."/>
            <person name="Tenaillon M.I."/>
            <person name="Lira-Saade R."/>
            <person name="Eguiarte L.E."/>
        </authorList>
    </citation>
    <scope>NUCLEOTIDE SEQUENCE [LARGE SCALE GENOMIC DNA]</scope>
    <source>
        <strain evidence="1">JBR-2021</strain>
    </source>
</reference>
<sequence length="81" mass="8979">MKLATGFSYCTFVFGFELKSIGNFEGEVVGSRFLIQRKSTMARVNGIWERLVRATSKRLRLRNAGQGHGRTPCGIVGAVRS</sequence>
<keyword evidence="2" id="KW-1185">Reference proteome</keyword>
<dbReference type="AlphaFoldDB" id="A0AAV6MYN8"/>
<accession>A0AAV6MYN8</accession>
<gene>
    <name evidence="1" type="primary">CALS10</name>
    <name evidence="1" type="ORF">SDJN03_14822</name>
</gene>
<name>A0AAV6MYN8_9ROSI</name>
<evidence type="ECO:0000313" key="1">
    <source>
        <dbReference type="EMBL" id="KAG6589399.1"/>
    </source>
</evidence>
<proteinExistence type="predicted"/>
<organism evidence="1 2">
    <name type="scientific">Cucurbita argyrosperma subsp. sororia</name>
    <dbReference type="NCBI Taxonomy" id="37648"/>
    <lineage>
        <taxon>Eukaryota</taxon>
        <taxon>Viridiplantae</taxon>
        <taxon>Streptophyta</taxon>
        <taxon>Embryophyta</taxon>
        <taxon>Tracheophyta</taxon>
        <taxon>Spermatophyta</taxon>
        <taxon>Magnoliopsida</taxon>
        <taxon>eudicotyledons</taxon>
        <taxon>Gunneridae</taxon>
        <taxon>Pentapetalae</taxon>
        <taxon>rosids</taxon>
        <taxon>fabids</taxon>
        <taxon>Cucurbitales</taxon>
        <taxon>Cucurbitaceae</taxon>
        <taxon>Cucurbiteae</taxon>
        <taxon>Cucurbita</taxon>
    </lineage>
</organism>
<evidence type="ECO:0000313" key="2">
    <source>
        <dbReference type="Proteomes" id="UP000685013"/>
    </source>
</evidence>
<feature type="non-terminal residue" evidence="1">
    <location>
        <position position="1"/>
    </location>
</feature>
<protein>
    <submittedName>
        <fullName evidence="1">Callose synthase 10</fullName>
    </submittedName>
</protein>
<dbReference type="Proteomes" id="UP000685013">
    <property type="component" value="Chromosome 10"/>
</dbReference>
<comment type="caution">
    <text evidence="1">The sequence shown here is derived from an EMBL/GenBank/DDBJ whole genome shotgun (WGS) entry which is preliminary data.</text>
</comment>
<dbReference type="EMBL" id="JAGKQH010000010">
    <property type="protein sequence ID" value="KAG6589399.1"/>
    <property type="molecule type" value="Genomic_DNA"/>
</dbReference>